<reference evidence="4 5" key="1">
    <citation type="submission" date="2015-09" db="EMBL/GenBank/DDBJ databases">
        <title>Genome sequence, genome mining and natural product profiling of a biocontrol bacterium Streptomyces malaysiensis F913.</title>
        <authorList>
            <person name="Xu Y."/>
            <person name="Wei J."/>
            <person name="Xie J."/>
            <person name="Li T."/>
            <person name="Zhou Z."/>
        </authorList>
    </citation>
    <scope>NUCLEOTIDE SEQUENCE [LARGE SCALE GENOMIC DNA]</scope>
    <source>
        <strain evidence="4 5">F913</strain>
    </source>
</reference>
<feature type="compositionally biased region" description="Basic and acidic residues" evidence="1">
    <location>
        <begin position="162"/>
        <end position="195"/>
    </location>
</feature>
<dbReference type="EMBL" id="LJIW01000001">
    <property type="protein sequence ID" value="PNG98755.1"/>
    <property type="molecule type" value="Genomic_DNA"/>
</dbReference>
<sequence length="195" mass="20725">MHRAVSGWLVFAAVMMIFSGLMNLLQGISAIQTDRVFLVTQSYIFQFDLAGWGWVHLGVGIALLVAGFAVFTGAMWARVAGVVLAGLALIANFLWLPYYPVWATVLLIVDALVIWALCAGPSRGGAGRMDMGRGDMGRGDTGRADMGRTDTGRADMGGTDTGRTDTGRTDMGRTDMGRGDTGRDDTGHTEPGHPA</sequence>
<gene>
    <name evidence="4" type="ORF">SMF913_14780</name>
</gene>
<keyword evidence="2" id="KW-1133">Transmembrane helix</keyword>
<keyword evidence="2" id="KW-0472">Membrane</keyword>
<evidence type="ECO:0000256" key="2">
    <source>
        <dbReference type="SAM" id="Phobius"/>
    </source>
</evidence>
<protein>
    <recommendedName>
        <fullName evidence="3">DUF7144 domain-containing protein</fullName>
    </recommendedName>
</protein>
<comment type="caution">
    <text evidence="4">The sequence shown here is derived from an EMBL/GenBank/DDBJ whole genome shotgun (WGS) entry which is preliminary data.</text>
</comment>
<organism evidence="4 5">
    <name type="scientific">Streptomyces malaysiensis</name>
    <dbReference type="NCBI Taxonomy" id="92644"/>
    <lineage>
        <taxon>Bacteria</taxon>
        <taxon>Bacillati</taxon>
        <taxon>Actinomycetota</taxon>
        <taxon>Actinomycetes</taxon>
        <taxon>Kitasatosporales</taxon>
        <taxon>Streptomycetaceae</taxon>
        <taxon>Streptomyces</taxon>
        <taxon>Streptomyces violaceusniger group</taxon>
    </lineage>
</organism>
<feature type="domain" description="DUF7144" evidence="3">
    <location>
        <begin position="8"/>
        <end position="120"/>
    </location>
</feature>
<evidence type="ECO:0000313" key="5">
    <source>
        <dbReference type="Proteomes" id="UP000236520"/>
    </source>
</evidence>
<dbReference type="Proteomes" id="UP000236520">
    <property type="component" value="Unassembled WGS sequence"/>
</dbReference>
<feature type="region of interest" description="Disordered" evidence="1">
    <location>
        <begin position="128"/>
        <end position="195"/>
    </location>
</feature>
<feature type="compositionally biased region" description="Basic and acidic residues" evidence="1">
    <location>
        <begin position="130"/>
        <end position="153"/>
    </location>
</feature>
<keyword evidence="2" id="KW-0812">Transmembrane</keyword>
<evidence type="ECO:0000256" key="1">
    <source>
        <dbReference type="SAM" id="MobiDB-lite"/>
    </source>
</evidence>
<dbReference type="Pfam" id="PF23636">
    <property type="entry name" value="DUF7144"/>
    <property type="match status" value="1"/>
</dbReference>
<evidence type="ECO:0000259" key="3">
    <source>
        <dbReference type="Pfam" id="PF23636"/>
    </source>
</evidence>
<keyword evidence="5" id="KW-1185">Reference proteome</keyword>
<feature type="transmembrane region" description="Helical" evidence="2">
    <location>
        <begin position="51"/>
        <end position="71"/>
    </location>
</feature>
<feature type="transmembrane region" description="Helical" evidence="2">
    <location>
        <begin position="101"/>
        <end position="119"/>
    </location>
</feature>
<dbReference type="InterPro" id="IPR055568">
    <property type="entry name" value="DUF7144"/>
</dbReference>
<dbReference type="AlphaFoldDB" id="A0A2J7ZES6"/>
<accession>A0A2J7ZES6</accession>
<proteinExistence type="predicted"/>
<name>A0A2J7ZES6_STRMQ</name>
<evidence type="ECO:0000313" key="4">
    <source>
        <dbReference type="EMBL" id="PNG98755.1"/>
    </source>
</evidence>
<feature type="transmembrane region" description="Helical" evidence="2">
    <location>
        <begin position="76"/>
        <end position="95"/>
    </location>
</feature>